<dbReference type="GO" id="GO:0008168">
    <property type="term" value="F:methyltransferase activity"/>
    <property type="evidence" value="ECO:0007669"/>
    <property type="project" value="UniProtKB-KW"/>
</dbReference>
<dbReference type="RefSeq" id="WP_089380560.1">
    <property type="nucleotide sequence ID" value="NZ_FZNT01000002.1"/>
</dbReference>
<name>A0A238W2Z5_9FLAO</name>
<reference evidence="1 2" key="1">
    <citation type="submission" date="2017-06" db="EMBL/GenBank/DDBJ databases">
        <authorList>
            <person name="Kim H.J."/>
            <person name="Triplett B.A."/>
        </authorList>
    </citation>
    <scope>NUCLEOTIDE SEQUENCE [LARGE SCALE GENOMIC DNA]</scope>
    <source>
        <strain evidence="1 2">DSM 29150</strain>
    </source>
</reference>
<dbReference type="Pfam" id="PF13489">
    <property type="entry name" value="Methyltransf_23"/>
    <property type="match status" value="1"/>
</dbReference>
<dbReference type="Gene3D" id="3.40.50.150">
    <property type="entry name" value="Vaccinia Virus protein VP39"/>
    <property type="match status" value="1"/>
</dbReference>
<sequence length="286" mass="33030">MNSEKHPYVTCEDYTVSNQKFDLLYNAQYSMLETFPKPTGEELASYYESSDYISHTDSKETLTDKLYQTIKRVALKNKLNLLNSFQTEEKKVLDVGCGTGEFLLTCKNNGWNVVGVEPNKNARELAISKLNENNAPKIVSELQDISLQQFDVITLWHVLEHVPDLNSYIYKLKSLLKPNGVLVIAVPNYKSYDAVYYKQFWAAFDVPRHLWHFSKKSIQLIFSEFDMKVETTLPMKFDSFYVSLLSEKYKTGKSNFIKAFFIGFVSNLKALSSKEYSSLIYILKNI</sequence>
<keyword evidence="1" id="KW-0489">Methyltransferase</keyword>
<keyword evidence="1" id="KW-0808">Transferase</keyword>
<organism evidence="1 2">
    <name type="scientific">Lutibacter agarilyticus</name>
    <dbReference type="NCBI Taxonomy" id="1109740"/>
    <lineage>
        <taxon>Bacteria</taxon>
        <taxon>Pseudomonadati</taxon>
        <taxon>Bacteroidota</taxon>
        <taxon>Flavobacteriia</taxon>
        <taxon>Flavobacteriales</taxon>
        <taxon>Flavobacteriaceae</taxon>
        <taxon>Lutibacter</taxon>
    </lineage>
</organism>
<proteinExistence type="predicted"/>
<protein>
    <submittedName>
        <fullName evidence="1">Methyltransferase domain-containing protein</fullName>
    </submittedName>
</protein>
<evidence type="ECO:0000313" key="1">
    <source>
        <dbReference type="EMBL" id="SNR40922.1"/>
    </source>
</evidence>
<evidence type="ECO:0000313" key="2">
    <source>
        <dbReference type="Proteomes" id="UP000198384"/>
    </source>
</evidence>
<gene>
    <name evidence="1" type="ORF">SAMN06265371_102380</name>
</gene>
<dbReference type="AlphaFoldDB" id="A0A238W2Z5"/>
<dbReference type="EMBL" id="FZNT01000002">
    <property type="protein sequence ID" value="SNR40922.1"/>
    <property type="molecule type" value="Genomic_DNA"/>
</dbReference>
<dbReference type="PANTHER" id="PTHR43861">
    <property type="entry name" value="TRANS-ACONITATE 2-METHYLTRANSFERASE-RELATED"/>
    <property type="match status" value="1"/>
</dbReference>
<keyword evidence="2" id="KW-1185">Reference proteome</keyword>
<dbReference type="GO" id="GO:0032259">
    <property type="term" value="P:methylation"/>
    <property type="evidence" value="ECO:0007669"/>
    <property type="project" value="UniProtKB-KW"/>
</dbReference>
<dbReference type="Proteomes" id="UP000198384">
    <property type="component" value="Unassembled WGS sequence"/>
</dbReference>
<accession>A0A238W2Z5</accession>
<dbReference type="SUPFAM" id="SSF53335">
    <property type="entry name" value="S-adenosyl-L-methionine-dependent methyltransferases"/>
    <property type="match status" value="1"/>
</dbReference>
<dbReference type="InterPro" id="IPR029063">
    <property type="entry name" value="SAM-dependent_MTases_sf"/>
</dbReference>
<dbReference type="OrthoDB" id="2370471at2"/>
<dbReference type="CDD" id="cd02440">
    <property type="entry name" value="AdoMet_MTases"/>
    <property type="match status" value="1"/>
</dbReference>